<protein>
    <recommendedName>
        <fullName evidence="1">N-acetyltransferase domain-containing protein</fullName>
    </recommendedName>
</protein>
<dbReference type="Pfam" id="PF00583">
    <property type="entry name" value="Acetyltransf_1"/>
    <property type="match status" value="1"/>
</dbReference>
<dbReference type="Gene3D" id="3.40.630.30">
    <property type="match status" value="1"/>
</dbReference>
<evidence type="ECO:0000313" key="2">
    <source>
        <dbReference type="EMBL" id="GGR10559.1"/>
    </source>
</evidence>
<name>A0AAV4KES8_9ACTN</name>
<dbReference type="InterPro" id="IPR000182">
    <property type="entry name" value="GNAT_dom"/>
</dbReference>
<dbReference type="CDD" id="cd04301">
    <property type="entry name" value="NAT_SF"/>
    <property type="match status" value="1"/>
</dbReference>
<dbReference type="AlphaFoldDB" id="A0AAV4KES8"/>
<dbReference type="EMBL" id="BMSJ01000001">
    <property type="protein sequence ID" value="GGR10559.1"/>
    <property type="molecule type" value="Genomic_DNA"/>
</dbReference>
<sequence>MVIISPAVPSETVKPDPIEVSRPIGRISVVTTTKIPSITETTAGHPDGGDRWGKGVPLPETAVVVVCMTFRPLKGSTFREQSNRPCRGVAGRFATAPSPCTGDVGFRRTNVNRTTDSGTPHTVRIMSNVPHPSLRLEQVTPATVDAALDLRVHPHQERNVAPVVRSLAEAYAFGEAAWPRLIFDGERLVGFLMAFLDLPWRDEDASDRRSGLWRLNISADAQGRGYGRFAVLSVADELRRRGVSQMYVTWEPGDDGPGAFYRRLGFRTTGETSGRQVVGVLDLQQIR</sequence>
<evidence type="ECO:0000259" key="1">
    <source>
        <dbReference type="PROSITE" id="PS51186"/>
    </source>
</evidence>
<evidence type="ECO:0000313" key="3">
    <source>
        <dbReference type="Proteomes" id="UP000642014"/>
    </source>
</evidence>
<feature type="domain" description="N-acetyltransferase" evidence="1">
    <location>
        <begin position="134"/>
        <end position="287"/>
    </location>
</feature>
<gene>
    <name evidence="2" type="ORF">GCM10010497_10940</name>
</gene>
<dbReference type="InterPro" id="IPR016181">
    <property type="entry name" value="Acyl_CoA_acyltransferase"/>
</dbReference>
<organism evidence="2 3">
    <name type="scientific">Streptomyces cinereoruber</name>
    <dbReference type="NCBI Taxonomy" id="67260"/>
    <lineage>
        <taxon>Bacteria</taxon>
        <taxon>Bacillati</taxon>
        <taxon>Actinomycetota</taxon>
        <taxon>Actinomycetes</taxon>
        <taxon>Kitasatosporales</taxon>
        <taxon>Streptomycetaceae</taxon>
        <taxon>Streptomyces</taxon>
    </lineage>
</organism>
<comment type="caution">
    <text evidence="2">The sequence shown here is derived from an EMBL/GenBank/DDBJ whole genome shotgun (WGS) entry which is preliminary data.</text>
</comment>
<accession>A0AAV4KES8</accession>
<dbReference type="SUPFAM" id="SSF55729">
    <property type="entry name" value="Acyl-CoA N-acyltransferases (Nat)"/>
    <property type="match status" value="1"/>
</dbReference>
<dbReference type="GO" id="GO:0016747">
    <property type="term" value="F:acyltransferase activity, transferring groups other than amino-acyl groups"/>
    <property type="evidence" value="ECO:0007669"/>
    <property type="project" value="InterPro"/>
</dbReference>
<dbReference type="Proteomes" id="UP000642014">
    <property type="component" value="Unassembled WGS sequence"/>
</dbReference>
<proteinExistence type="predicted"/>
<dbReference type="PROSITE" id="PS51186">
    <property type="entry name" value="GNAT"/>
    <property type="match status" value="1"/>
</dbReference>
<reference evidence="2 3" key="1">
    <citation type="journal article" date="2014" name="Int. J. Syst. Evol. Microbiol.">
        <title>Complete genome sequence of Corynebacterium casei LMG S-19264T (=DSM 44701T), isolated from a smear-ripened cheese.</title>
        <authorList>
            <consortium name="US DOE Joint Genome Institute (JGI-PGF)"/>
            <person name="Walter F."/>
            <person name="Albersmeier A."/>
            <person name="Kalinowski J."/>
            <person name="Ruckert C."/>
        </authorList>
    </citation>
    <scope>NUCLEOTIDE SEQUENCE [LARGE SCALE GENOMIC DNA]</scope>
    <source>
        <strain evidence="2 3">JCM 4205</strain>
    </source>
</reference>